<sequence length="669" mass="74820">MILIVFQALLACGLYSRSAAGAGLEVGKVSLDTGRMDRFLEAEALKLGREAWQRFDSRDKLEGEKEKLHKEFLFMLGLDPLPERTPLQATLVRTIERRDYFIDVLYYQSLPGFYVTANLYRPRNGKGPFPAVIWGPGHGGGVYGTKTGRQGNAALWARQGYICLVIDPVQAAEIYGLHHGLAGYDQKEWYSRGYTPMGIEVWNAMRGVDYLLSRKDVDGKKLTITGVSGGGHLSWMAGAADPRFTVVQPAAGTADVFTHIHRNLQAMHCDCAYFVNTYRHDWPTLAALIAPRALLMHNSTGDAYYPPEGYLAVLEKAKQIFGFYGLADKSDMCEVPGPHGYKQPQREKAVEFSNRWLLGKKKEVKELPVEEVPAEQLGALGGICANHPANINDRVHEILVPAVELRSYDSAQAWETRREELLQQLREKVLRNLPREVHPVNKMSGEHDALILETETGIEIGMVSSVPRDEGPVQSAVLYIASPGDTWQNSIWGFMKPFPLPEKPTSKHMVFPRGIGDEQWDDVTLMKYERDALTLGRTLDDMRLYDILCAIESIATDASFAGVKELTLVGKGQLAILAAYAALLDSRVTRVVLHSPSVTHRDGPYFLNVLRFTDTPQALAMLAPRCELAFLTHEIEEFNYTRDIYRLCGAESKFRRCYSVTQALNLPAQ</sequence>
<dbReference type="Pfam" id="PF00326">
    <property type="entry name" value="Peptidase_S9"/>
    <property type="match status" value="1"/>
</dbReference>
<evidence type="ECO:0000313" key="3">
    <source>
        <dbReference type="Proteomes" id="UP000179129"/>
    </source>
</evidence>
<dbReference type="GO" id="GO:0006508">
    <property type="term" value="P:proteolysis"/>
    <property type="evidence" value="ECO:0007669"/>
    <property type="project" value="InterPro"/>
</dbReference>
<dbReference type="PANTHER" id="PTHR22946:SF8">
    <property type="entry name" value="ACETYL XYLAN ESTERASE DOMAIN-CONTAINING PROTEIN"/>
    <property type="match status" value="1"/>
</dbReference>
<organism evidence="2 3">
    <name type="scientific">Candidatus Glassbacteria bacterium RIFCSPLOWO2_12_FULL_58_11</name>
    <dbReference type="NCBI Taxonomy" id="1817867"/>
    <lineage>
        <taxon>Bacteria</taxon>
        <taxon>Candidatus Glassiibacteriota</taxon>
    </lineage>
</organism>
<dbReference type="EMBL" id="MFIX01000077">
    <property type="protein sequence ID" value="OGG05226.1"/>
    <property type="molecule type" value="Genomic_DNA"/>
</dbReference>
<dbReference type="SUPFAM" id="SSF53474">
    <property type="entry name" value="alpha/beta-Hydrolases"/>
    <property type="match status" value="1"/>
</dbReference>
<accession>A0A1F5YYL3</accession>
<evidence type="ECO:0000259" key="1">
    <source>
        <dbReference type="Pfam" id="PF00326"/>
    </source>
</evidence>
<feature type="domain" description="Peptidase S9 prolyl oligopeptidase catalytic" evidence="1">
    <location>
        <begin position="152"/>
        <end position="262"/>
    </location>
</feature>
<protein>
    <recommendedName>
        <fullName evidence="1">Peptidase S9 prolyl oligopeptidase catalytic domain-containing protein</fullName>
    </recommendedName>
</protein>
<dbReference type="PANTHER" id="PTHR22946">
    <property type="entry name" value="DIENELACTONE HYDROLASE DOMAIN-CONTAINING PROTEIN-RELATED"/>
    <property type="match status" value="1"/>
</dbReference>
<dbReference type="GO" id="GO:0008236">
    <property type="term" value="F:serine-type peptidase activity"/>
    <property type="evidence" value="ECO:0007669"/>
    <property type="project" value="InterPro"/>
</dbReference>
<name>A0A1F5YYL3_9BACT</name>
<dbReference type="InterPro" id="IPR050261">
    <property type="entry name" value="FrsA_esterase"/>
</dbReference>
<dbReference type="STRING" id="1817867.A3F83_00990"/>
<dbReference type="Gene3D" id="3.40.50.1820">
    <property type="entry name" value="alpha/beta hydrolase"/>
    <property type="match status" value="2"/>
</dbReference>
<reference evidence="2 3" key="1">
    <citation type="journal article" date="2016" name="Nat. Commun.">
        <title>Thousands of microbial genomes shed light on interconnected biogeochemical processes in an aquifer system.</title>
        <authorList>
            <person name="Anantharaman K."/>
            <person name="Brown C.T."/>
            <person name="Hug L.A."/>
            <person name="Sharon I."/>
            <person name="Castelle C.J."/>
            <person name="Probst A.J."/>
            <person name="Thomas B.C."/>
            <person name="Singh A."/>
            <person name="Wilkins M.J."/>
            <person name="Karaoz U."/>
            <person name="Brodie E.L."/>
            <person name="Williams K.H."/>
            <person name="Hubbard S.S."/>
            <person name="Banfield J.F."/>
        </authorList>
    </citation>
    <scope>NUCLEOTIDE SEQUENCE [LARGE SCALE GENOMIC DNA]</scope>
</reference>
<dbReference type="InterPro" id="IPR001375">
    <property type="entry name" value="Peptidase_S9_cat"/>
</dbReference>
<proteinExistence type="predicted"/>
<dbReference type="AlphaFoldDB" id="A0A1F5YYL3"/>
<evidence type="ECO:0000313" key="2">
    <source>
        <dbReference type="EMBL" id="OGG05226.1"/>
    </source>
</evidence>
<dbReference type="InterPro" id="IPR029058">
    <property type="entry name" value="AB_hydrolase_fold"/>
</dbReference>
<gene>
    <name evidence="2" type="ORF">A3F83_00990</name>
</gene>
<dbReference type="Proteomes" id="UP000179129">
    <property type="component" value="Unassembled WGS sequence"/>
</dbReference>
<comment type="caution">
    <text evidence="2">The sequence shown here is derived from an EMBL/GenBank/DDBJ whole genome shotgun (WGS) entry which is preliminary data.</text>
</comment>